<dbReference type="CDD" id="cd03135">
    <property type="entry name" value="GATase1_DJ-1"/>
    <property type="match status" value="1"/>
</dbReference>
<dbReference type="AlphaFoldDB" id="A0A858BT95"/>
<dbReference type="Pfam" id="PF01965">
    <property type="entry name" value="DJ-1_PfpI"/>
    <property type="match status" value="1"/>
</dbReference>
<evidence type="ECO:0000259" key="1">
    <source>
        <dbReference type="Pfam" id="PF01965"/>
    </source>
</evidence>
<evidence type="ECO:0000313" key="2">
    <source>
        <dbReference type="EMBL" id="QIB68419.1"/>
    </source>
</evidence>
<proteinExistence type="predicted"/>
<dbReference type="SUPFAM" id="SSF52317">
    <property type="entry name" value="Class I glutamine amidotransferase-like"/>
    <property type="match status" value="1"/>
</dbReference>
<dbReference type="InterPro" id="IPR002818">
    <property type="entry name" value="DJ-1/PfpI"/>
</dbReference>
<gene>
    <name evidence="2" type="ORF">Ami103574_03400</name>
</gene>
<sequence>MVYVHLAEGFEEIEALACVDILRRGGIQTLLVSVSGAQLVRSVRGVGVEADLLFEEADYEACEMLVLPGGMPGAKNLQEHQGLTRQIHRFAEAGKGIAAICAAPMILGHAGLLSGRRATIYPGMEAHLQGASISADRVVADGNLITSKGPGSAMEFALAIVAALKGSETAEILKKDLVMYEQ</sequence>
<dbReference type="InterPro" id="IPR029062">
    <property type="entry name" value="Class_I_gatase-like"/>
</dbReference>
<accession>A0A858BT95</accession>
<dbReference type="NCBIfam" id="TIGR01383">
    <property type="entry name" value="not_thiJ"/>
    <property type="match status" value="1"/>
</dbReference>
<dbReference type="GO" id="GO:0005737">
    <property type="term" value="C:cytoplasm"/>
    <property type="evidence" value="ECO:0007669"/>
    <property type="project" value="TreeGrafter"/>
</dbReference>
<keyword evidence="3" id="KW-1185">Reference proteome</keyword>
<feature type="domain" description="DJ-1/PfpI" evidence="1">
    <location>
        <begin position="2"/>
        <end position="162"/>
    </location>
</feature>
<dbReference type="Proteomes" id="UP000466848">
    <property type="component" value="Chromosome"/>
</dbReference>
<evidence type="ECO:0000313" key="3">
    <source>
        <dbReference type="Proteomes" id="UP000466848"/>
    </source>
</evidence>
<protein>
    <submittedName>
        <fullName evidence="2">DJ-1/PfpI family protein</fullName>
    </submittedName>
</protein>
<name>A0A858BT95_9FIRM</name>
<dbReference type="Gene3D" id="3.40.50.880">
    <property type="match status" value="1"/>
</dbReference>
<dbReference type="KEGG" id="abut:Ami103574_03400"/>
<dbReference type="PANTHER" id="PTHR48094">
    <property type="entry name" value="PROTEIN/NUCLEIC ACID DEGLYCASE DJ-1-RELATED"/>
    <property type="match status" value="1"/>
</dbReference>
<dbReference type="InterPro" id="IPR050325">
    <property type="entry name" value="Prot/Nucl_acid_deglycase"/>
</dbReference>
<dbReference type="EMBL" id="CP048649">
    <property type="protein sequence ID" value="QIB68419.1"/>
    <property type="molecule type" value="Genomic_DNA"/>
</dbReference>
<dbReference type="InterPro" id="IPR006287">
    <property type="entry name" value="DJ-1"/>
</dbReference>
<organism evidence="2 3">
    <name type="scientific">Aminipila butyrica</name>
    <dbReference type="NCBI Taxonomy" id="433296"/>
    <lineage>
        <taxon>Bacteria</taxon>
        <taxon>Bacillati</taxon>
        <taxon>Bacillota</taxon>
        <taxon>Clostridia</taxon>
        <taxon>Peptostreptococcales</taxon>
        <taxon>Anaerovoracaceae</taxon>
        <taxon>Aminipila</taxon>
    </lineage>
</organism>
<dbReference type="RefSeq" id="WP_163065286.1">
    <property type="nucleotide sequence ID" value="NZ_CP048649.1"/>
</dbReference>
<reference evidence="2 3" key="1">
    <citation type="submission" date="2020-02" db="EMBL/GenBank/DDBJ databases">
        <authorList>
            <person name="Kim Y.B."/>
            <person name="Roh S.W."/>
        </authorList>
    </citation>
    <scope>NUCLEOTIDE SEQUENCE [LARGE SCALE GENOMIC DNA]</scope>
    <source>
        <strain evidence="2 3">DSM 103574</strain>
    </source>
</reference>
<dbReference type="PANTHER" id="PTHR48094:SF12">
    <property type="entry name" value="PARKINSON DISEASE PROTEIN 7 HOMOLOG"/>
    <property type="match status" value="1"/>
</dbReference>